<protein>
    <submittedName>
        <fullName evidence="1">Uncharacterized protein</fullName>
    </submittedName>
</protein>
<evidence type="ECO:0000313" key="2">
    <source>
        <dbReference type="Proteomes" id="UP000031278"/>
    </source>
</evidence>
<comment type="caution">
    <text evidence="1">The sequence shown here is derived from an EMBL/GenBank/DDBJ whole genome shotgun (WGS) entry which is preliminary data.</text>
</comment>
<dbReference type="AlphaFoldDB" id="A0A0B9GFK6"/>
<accession>A0A0B9GFK6</accession>
<dbReference type="EMBL" id="JWLZ01000155">
    <property type="protein sequence ID" value="KHT63545.1"/>
    <property type="molecule type" value="Genomic_DNA"/>
</dbReference>
<dbReference type="RefSeq" id="WP_039461666.1">
    <property type="nucleotide sequence ID" value="NZ_JWLZ01000155.1"/>
</dbReference>
<proteinExistence type="predicted"/>
<name>A0A0B9GFK6_9GAMM</name>
<dbReference type="Proteomes" id="UP000031278">
    <property type="component" value="Unassembled WGS sequence"/>
</dbReference>
<evidence type="ECO:0000313" key="1">
    <source>
        <dbReference type="EMBL" id="KHT63545.1"/>
    </source>
</evidence>
<gene>
    <name evidence="1" type="ORF">RJ45_11370</name>
</gene>
<organism evidence="1 2">
    <name type="scientific">Photobacterium gaetbulicola</name>
    <dbReference type="NCBI Taxonomy" id="1295392"/>
    <lineage>
        <taxon>Bacteria</taxon>
        <taxon>Pseudomonadati</taxon>
        <taxon>Pseudomonadota</taxon>
        <taxon>Gammaproteobacteria</taxon>
        <taxon>Vibrionales</taxon>
        <taxon>Vibrionaceae</taxon>
        <taxon>Photobacterium</taxon>
    </lineage>
</organism>
<reference evidence="1 2" key="1">
    <citation type="submission" date="2014-12" db="EMBL/GenBank/DDBJ databases">
        <title>Genome sequencing of Photobacterium gaetbulicola AD005a.</title>
        <authorList>
            <person name="Adrian T.G.S."/>
            <person name="Chan K.G."/>
        </authorList>
    </citation>
    <scope>NUCLEOTIDE SEQUENCE [LARGE SCALE GENOMIC DNA]</scope>
    <source>
        <strain evidence="1 2">AD005a</strain>
    </source>
</reference>
<sequence length="272" mass="31489">MVFPNEEAVYEHFLPGYFNEQNDSVRNDLWWNASDEVIASLLTYLQQFRGTGDDCISVLDLCREGGNFTAWPDLLSYDIAYWELNSYLEEQSYDKHAEKLEKKTRIPKAIAQIPAGYTSEYCDTEIQLIYKGKLYNGSISSALHYIEQQATKQISEWAAHFPSDQRTINLAWLDSTQARHDFLKEQLEALGPITFVLEHQTQGQLPEVRFILANNQTMRSIRPEHFVQDVKSMQRETPAVLDSLVAVVVKVHHRQYENKTWTVCSSMEVTDR</sequence>